<feature type="region of interest" description="Disordered" evidence="2">
    <location>
        <begin position="1"/>
        <end position="20"/>
    </location>
</feature>
<evidence type="ECO:0000256" key="2">
    <source>
        <dbReference type="SAM" id="MobiDB-lite"/>
    </source>
</evidence>
<evidence type="ECO:0000313" key="3">
    <source>
        <dbReference type="EMBL" id="KAJ9656368.1"/>
    </source>
</evidence>
<protein>
    <submittedName>
        <fullName evidence="3">Uncharacterized protein</fullName>
    </submittedName>
</protein>
<evidence type="ECO:0000313" key="4">
    <source>
        <dbReference type="Proteomes" id="UP001172684"/>
    </source>
</evidence>
<name>A0ABQ9NGM6_9PEZI</name>
<reference evidence="3" key="1">
    <citation type="submission" date="2022-10" db="EMBL/GenBank/DDBJ databases">
        <title>Culturing micro-colonial fungi from biological soil crusts in the Mojave desert and describing Neophaeococcomyces mojavensis, and introducing the new genera and species Taxawa tesnikishii.</title>
        <authorList>
            <person name="Kurbessoian T."/>
            <person name="Stajich J.E."/>
        </authorList>
    </citation>
    <scope>NUCLEOTIDE SEQUENCE</scope>
    <source>
        <strain evidence="3">TK_1</strain>
    </source>
</reference>
<organism evidence="3 4">
    <name type="scientific">Coniosporium apollinis</name>
    <dbReference type="NCBI Taxonomy" id="61459"/>
    <lineage>
        <taxon>Eukaryota</taxon>
        <taxon>Fungi</taxon>
        <taxon>Dikarya</taxon>
        <taxon>Ascomycota</taxon>
        <taxon>Pezizomycotina</taxon>
        <taxon>Dothideomycetes</taxon>
        <taxon>Dothideomycetes incertae sedis</taxon>
        <taxon>Coniosporium</taxon>
    </lineage>
</organism>
<keyword evidence="1" id="KW-0175">Coiled coil</keyword>
<accession>A0ABQ9NGM6</accession>
<keyword evidence="4" id="KW-1185">Reference proteome</keyword>
<dbReference type="Proteomes" id="UP001172684">
    <property type="component" value="Unassembled WGS sequence"/>
</dbReference>
<feature type="coiled-coil region" evidence="1">
    <location>
        <begin position="379"/>
        <end position="426"/>
    </location>
</feature>
<evidence type="ECO:0000256" key="1">
    <source>
        <dbReference type="SAM" id="Coils"/>
    </source>
</evidence>
<dbReference type="EMBL" id="JAPDRL010000127">
    <property type="protein sequence ID" value="KAJ9656368.1"/>
    <property type="molecule type" value="Genomic_DNA"/>
</dbReference>
<sequence>MDDRDDKMQALPVRSGGSDSMIQAVADSQDGFEDGMDEFVIDENVPAATQELFDPDEVVPSDPLDRTYLKALKGGYVSLSQVIWKGEREIRRSALENVDPLHWEDISVNILASIPMSLLNELVSGNIARENQSGQGSVWETLRYYLTRASQQPSIYVHVFADENGESPSCHALNEMVRYLQTYAAKDAKEHSQLAYNIDRVKHPTWSKRTSEKGGRYYLATGSQGSTPYAPSSVRTSKLLTFCESLKRRIDQVPKSKWHLPLLGHPLSEVGYAKNAASRLQQHRNHASSNWLMCLIEALSEAQFQRRYWMHQYVVYYIWHPTQAIIGEVLFSKICRSYIEDGAFNYEGAGGSNRSILTIIEEKVWDKFEENVAVKPLYKENIKHEHERLQKAYEQRERLRSELTALESEEAKLQAELDAHKEAERLVYFWLQAESLERRLRRWIV</sequence>
<comment type="caution">
    <text evidence="3">The sequence shown here is derived from an EMBL/GenBank/DDBJ whole genome shotgun (WGS) entry which is preliminary data.</text>
</comment>
<proteinExistence type="predicted"/>
<gene>
    <name evidence="3" type="ORF">H2201_008562</name>
</gene>